<dbReference type="InterPro" id="IPR040255">
    <property type="entry name" value="Non-specific_endonuclease"/>
</dbReference>
<evidence type="ECO:0000256" key="3">
    <source>
        <dbReference type="SAM" id="SignalP"/>
    </source>
</evidence>
<accession>A0A415DQ30</accession>
<dbReference type="EMBL" id="JABDSI010000134">
    <property type="protein sequence ID" value="NMW41975.1"/>
    <property type="molecule type" value="Genomic_DNA"/>
</dbReference>
<keyword evidence="2" id="KW-0479">Metal-binding</keyword>
<dbReference type="SMART" id="SM00477">
    <property type="entry name" value="NUC"/>
    <property type="match status" value="1"/>
</dbReference>
<keyword evidence="3" id="KW-0732">Signal</keyword>
<dbReference type="InterPro" id="IPR044929">
    <property type="entry name" value="DNA/RNA_non-sp_Endonuclease_sf"/>
</dbReference>
<feature type="binding site" evidence="2">
    <location>
        <position position="282"/>
    </location>
    <ligand>
        <name>Mg(2+)</name>
        <dbReference type="ChEBI" id="CHEBI:18420"/>
        <note>catalytic</note>
    </ligand>
</feature>
<evidence type="ECO:0000259" key="4">
    <source>
        <dbReference type="SMART" id="SM00477"/>
    </source>
</evidence>
<dbReference type="RefSeq" id="WP_118327463.1">
    <property type="nucleotide sequence ID" value="NZ_CP181425.1"/>
</dbReference>
<dbReference type="InterPro" id="IPR044925">
    <property type="entry name" value="His-Me_finger_sf"/>
</dbReference>
<feature type="domain" description="DNA/RNA non-specific endonuclease/pyrophosphatase/phosphodiesterase" evidence="5">
    <location>
        <begin position="187"/>
        <end position="406"/>
    </location>
</feature>
<dbReference type="GO" id="GO:0004519">
    <property type="term" value="F:endonuclease activity"/>
    <property type="evidence" value="ECO:0007669"/>
    <property type="project" value="UniProtKB-KW"/>
</dbReference>
<name>A0A415DQ30_PHOVU</name>
<dbReference type="Proteomes" id="UP000283958">
    <property type="component" value="Unassembled WGS sequence"/>
</dbReference>
<evidence type="ECO:0000259" key="5">
    <source>
        <dbReference type="SMART" id="SM00892"/>
    </source>
</evidence>
<dbReference type="GO" id="GO:0003676">
    <property type="term" value="F:nucleic acid binding"/>
    <property type="evidence" value="ECO:0007669"/>
    <property type="project" value="InterPro"/>
</dbReference>
<dbReference type="PANTHER" id="PTHR13966">
    <property type="entry name" value="ENDONUCLEASE RELATED"/>
    <property type="match status" value="1"/>
</dbReference>
<dbReference type="PANTHER" id="PTHR13966:SF5">
    <property type="entry name" value="ENDONUCLEASE G, MITOCHONDRIAL"/>
    <property type="match status" value="1"/>
</dbReference>
<comment type="caution">
    <text evidence="7">The sequence shown here is derived from an EMBL/GenBank/DDBJ whole genome shotgun (WGS) entry which is preliminary data.</text>
</comment>
<keyword evidence="7" id="KW-0255">Endonuclease</keyword>
<evidence type="ECO:0000313" key="9">
    <source>
        <dbReference type="Proteomes" id="UP000583639"/>
    </source>
</evidence>
<dbReference type="Proteomes" id="UP000583639">
    <property type="component" value="Unassembled WGS sequence"/>
</dbReference>
<evidence type="ECO:0000313" key="6">
    <source>
        <dbReference type="EMBL" id="NMW41975.1"/>
    </source>
</evidence>
<evidence type="ECO:0000256" key="2">
    <source>
        <dbReference type="PIRSR" id="PIRSR640255-2"/>
    </source>
</evidence>
<feature type="active site" description="Proton acceptor" evidence="1">
    <location>
        <position position="251"/>
    </location>
</feature>
<evidence type="ECO:0000313" key="8">
    <source>
        <dbReference type="Proteomes" id="UP000283958"/>
    </source>
</evidence>
<proteinExistence type="predicted"/>
<feature type="domain" description="ENPP1-3/EXOG-like endonuclease/phosphodiesterase" evidence="4">
    <location>
        <begin position="192"/>
        <end position="406"/>
    </location>
</feature>
<organism evidence="7 8">
    <name type="scientific">Phocaeicola vulgatus</name>
    <name type="common">Bacteroides vulgatus</name>
    <dbReference type="NCBI Taxonomy" id="821"/>
    <lineage>
        <taxon>Bacteria</taxon>
        <taxon>Pseudomonadati</taxon>
        <taxon>Bacteroidota</taxon>
        <taxon>Bacteroidia</taxon>
        <taxon>Bacteroidales</taxon>
        <taxon>Bacteroidaceae</taxon>
        <taxon>Phocaeicola</taxon>
    </lineage>
</organism>
<evidence type="ECO:0000313" key="7">
    <source>
        <dbReference type="EMBL" id="RHJ80725.1"/>
    </source>
</evidence>
<dbReference type="InterPro" id="IPR001604">
    <property type="entry name" value="Endo_G_ENPP1-like_dom"/>
</dbReference>
<dbReference type="EMBL" id="QRMN01000002">
    <property type="protein sequence ID" value="RHJ80725.1"/>
    <property type="molecule type" value="Genomic_DNA"/>
</dbReference>
<dbReference type="PROSITE" id="PS51257">
    <property type="entry name" value="PROKAR_LIPOPROTEIN"/>
    <property type="match status" value="1"/>
</dbReference>
<reference evidence="6 9" key="2">
    <citation type="submission" date="2020-04" db="EMBL/GenBank/DDBJ databases">
        <title>A novel gut-associated lysogenic phage, Bacteroides phage BV01, alters the host transcriptome and bile acid metabolism in Bacteroides vulgatus.</title>
        <authorList>
            <person name="Campbell D.E."/>
            <person name="Ly L."/>
            <person name="Ridlon J.M."/>
            <person name="Hsiao A."/>
            <person name="Degnan P.H."/>
        </authorList>
    </citation>
    <scope>NUCLEOTIDE SEQUENCE [LARGE SCALE GENOMIC DNA]</scope>
    <source>
        <strain evidence="6 9">VPI-BV8526</strain>
    </source>
</reference>
<reference evidence="7 8" key="1">
    <citation type="submission" date="2018-08" db="EMBL/GenBank/DDBJ databases">
        <title>A genome reference for cultivated species of the human gut microbiota.</title>
        <authorList>
            <person name="Zou Y."/>
            <person name="Xue W."/>
            <person name="Luo G."/>
        </authorList>
    </citation>
    <scope>NUCLEOTIDE SEQUENCE [LARGE SCALE GENOMIC DNA]</scope>
    <source>
        <strain evidence="7 8">AM09-18</strain>
    </source>
</reference>
<gene>
    <name evidence="7" type="ORF">DW105_01195</name>
    <name evidence="6" type="ORF">HKQ55_18075</name>
</gene>
<dbReference type="GO" id="GO:0016787">
    <property type="term" value="F:hydrolase activity"/>
    <property type="evidence" value="ECO:0007669"/>
    <property type="project" value="InterPro"/>
</dbReference>
<evidence type="ECO:0000256" key="1">
    <source>
        <dbReference type="PIRSR" id="PIRSR640255-1"/>
    </source>
</evidence>
<sequence length="422" mass="47678">MKKIVRILGLLICIFFVGCESANDVPNGYIQTTEEGSSTLVLKGYESSSFGFSIFQPEGFNKPFYIKEKKFYGSAYRFAKVGLHGLSELTSLPEAGEWQESIDVTVGAAYWVRYASVEAFKYVKFRVAYIEGNDVGIEYIVDYIEERPNINANEVDEKISVAALEVPHLNSQNTYVDHYVTFADGSRVLNMAIEWNTVKKHAQWVAFAFDDITAWDKNVGRTNAWGVDLELPESMRTDNSYHTSDGFDRGHLCASEDRQYSKEANEQTFLYSNMSPQLNTFNGGFWMKLEARIQSWGYSVGSGTYTNVYVTKGGTLNELAANLVGADNISTTAEGYTIKGLACPKYYYMAVLAERDGTYQSIAFLVPHDGTLPKNPTAEDLQQYMVTVDRLEEKIQVDFFCNLPDDVENEVESYYDVNSWVW</sequence>
<protein>
    <submittedName>
        <fullName evidence="7">DNA/RNA non-specific endonuclease</fullName>
    </submittedName>
</protein>
<dbReference type="SMART" id="SM00892">
    <property type="entry name" value="Endonuclease_NS"/>
    <property type="match status" value="1"/>
</dbReference>
<dbReference type="AlphaFoldDB" id="A0A415DQ30"/>
<dbReference type="Gene3D" id="3.40.570.10">
    <property type="entry name" value="Extracellular Endonuclease, subunit A"/>
    <property type="match status" value="1"/>
</dbReference>
<keyword evidence="7" id="KW-0378">Hydrolase</keyword>
<keyword evidence="7" id="KW-0540">Nuclease</keyword>
<feature type="chain" id="PRO_5036105635" evidence="3">
    <location>
        <begin position="23"/>
        <end position="422"/>
    </location>
</feature>
<dbReference type="InterPro" id="IPR020821">
    <property type="entry name" value="ENPP1-3/EXOG-like_nuc-like"/>
</dbReference>
<feature type="signal peptide" evidence="3">
    <location>
        <begin position="1"/>
        <end position="22"/>
    </location>
</feature>
<dbReference type="SUPFAM" id="SSF54060">
    <property type="entry name" value="His-Me finger endonucleases"/>
    <property type="match status" value="1"/>
</dbReference>
<dbReference type="Pfam" id="PF01223">
    <property type="entry name" value="Endonuclease_NS"/>
    <property type="match status" value="1"/>
</dbReference>
<dbReference type="GO" id="GO:0046872">
    <property type="term" value="F:metal ion binding"/>
    <property type="evidence" value="ECO:0007669"/>
    <property type="project" value="UniProtKB-KW"/>
</dbReference>